<evidence type="ECO:0008006" key="3">
    <source>
        <dbReference type="Google" id="ProtNLM"/>
    </source>
</evidence>
<proteinExistence type="predicted"/>
<reference evidence="1 2" key="1">
    <citation type="submission" date="2023-03" db="EMBL/GenBank/DDBJ databases">
        <title>High-quality genome of Scylla paramamosain provides insights in environmental adaptation.</title>
        <authorList>
            <person name="Zhang L."/>
        </authorList>
    </citation>
    <scope>NUCLEOTIDE SEQUENCE [LARGE SCALE GENOMIC DNA]</scope>
    <source>
        <strain evidence="1">LZ_2023a</strain>
        <tissue evidence="1">Muscle</tissue>
    </source>
</reference>
<dbReference type="EMBL" id="JARAKH010000099">
    <property type="protein sequence ID" value="KAK8375080.1"/>
    <property type="molecule type" value="Genomic_DNA"/>
</dbReference>
<gene>
    <name evidence="1" type="ORF">O3P69_010962</name>
</gene>
<comment type="caution">
    <text evidence="1">The sequence shown here is derived from an EMBL/GenBank/DDBJ whole genome shotgun (WGS) entry which is preliminary data.</text>
</comment>
<keyword evidence="2" id="KW-1185">Reference proteome</keyword>
<dbReference type="Proteomes" id="UP001487740">
    <property type="component" value="Unassembled WGS sequence"/>
</dbReference>
<evidence type="ECO:0000313" key="1">
    <source>
        <dbReference type="EMBL" id="KAK8375080.1"/>
    </source>
</evidence>
<organism evidence="1 2">
    <name type="scientific">Scylla paramamosain</name>
    <name type="common">Mud crab</name>
    <dbReference type="NCBI Taxonomy" id="85552"/>
    <lineage>
        <taxon>Eukaryota</taxon>
        <taxon>Metazoa</taxon>
        <taxon>Ecdysozoa</taxon>
        <taxon>Arthropoda</taxon>
        <taxon>Crustacea</taxon>
        <taxon>Multicrustacea</taxon>
        <taxon>Malacostraca</taxon>
        <taxon>Eumalacostraca</taxon>
        <taxon>Eucarida</taxon>
        <taxon>Decapoda</taxon>
        <taxon>Pleocyemata</taxon>
        <taxon>Brachyura</taxon>
        <taxon>Eubrachyura</taxon>
        <taxon>Portunoidea</taxon>
        <taxon>Portunidae</taxon>
        <taxon>Portuninae</taxon>
        <taxon>Scylla</taxon>
    </lineage>
</organism>
<protein>
    <recommendedName>
        <fullName evidence="3">Retrotransposon gag domain-containing protein</fullName>
    </recommendedName>
</protein>
<evidence type="ECO:0000313" key="2">
    <source>
        <dbReference type="Proteomes" id="UP001487740"/>
    </source>
</evidence>
<sequence>MEPNGSKKEEYESIKSALISAFLTDKFFAYEQFVTRQLREDEPVDVYLTDLRRLAELFGGIPDAGLSYAFLAGLPEATRHILRAGCCLERMNICQLLNRARVVVASDSLGVGSPTHVSCLIHHAAASASCCSAVRCLAYNQPNRYVRERCYNCGVARIHLFIVFRKRVRTALHGVRSQTKVLFGLEEEQALAVAAATSLDIDERDFKVTFDTNTKQWIVL</sequence>
<dbReference type="AlphaFoldDB" id="A0AAW0SI51"/>
<name>A0AAW0SI51_SCYPA</name>
<accession>A0AAW0SI51</accession>